<sequence length="39" mass="4407">MGSNIVFSRRPNILVIFLVEFLSGFHLGDVISHLFFLNG</sequence>
<dbReference type="AlphaFoldDB" id="A0A0D8HIQ9"/>
<name>A0A0D8HIQ9_9ACTN</name>
<keyword evidence="1" id="KW-0812">Transmembrane</keyword>
<evidence type="ECO:0000313" key="3">
    <source>
        <dbReference type="Proteomes" id="UP000032360"/>
    </source>
</evidence>
<dbReference type="Proteomes" id="UP000032360">
    <property type="component" value="Unassembled WGS sequence"/>
</dbReference>
<keyword evidence="1" id="KW-0472">Membrane</keyword>
<gene>
    <name evidence="2" type="ORF">AXFE_13270</name>
</gene>
<accession>A0A0D8HIQ9</accession>
<dbReference type="EMBL" id="JXYS01000029">
    <property type="protein sequence ID" value="KJF17830.1"/>
    <property type="molecule type" value="Genomic_DNA"/>
</dbReference>
<evidence type="ECO:0000256" key="1">
    <source>
        <dbReference type="SAM" id="Phobius"/>
    </source>
</evidence>
<evidence type="ECO:0000313" key="2">
    <source>
        <dbReference type="EMBL" id="KJF17830.1"/>
    </source>
</evidence>
<proteinExistence type="predicted"/>
<keyword evidence="1" id="KW-1133">Transmembrane helix</keyword>
<protein>
    <submittedName>
        <fullName evidence="2">Uncharacterized protein</fullName>
    </submittedName>
</protein>
<comment type="caution">
    <text evidence="2">The sequence shown here is derived from an EMBL/GenBank/DDBJ whole genome shotgun (WGS) entry which is preliminary data.</text>
</comment>
<organism evidence="2 3">
    <name type="scientific">Acidithrix ferrooxidans</name>
    <dbReference type="NCBI Taxonomy" id="1280514"/>
    <lineage>
        <taxon>Bacteria</taxon>
        <taxon>Bacillati</taxon>
        <taxon>Actinomycetota</taxon>
        <taxon>Acidimicrobiia</taxon>
        <taxon>Acidimicrobiales</taxon>
        <taxon>Acidimicrobiaceae</taxon>
        <taxon>Acidithrix</taxon>
    </lineage>
</organism>
<keyword evidence="3" id="KW-1185">Reference proteome</keyword>
<reference evidence="2 3" key="1">
    <citation type="submission" date="2015-01" db="EMBL/GenBank/DDBJ databases">
        <title>Draft genome of the acidophilic iron oxidizer Acidithrix ferrooxidans strain Py-F3.</title>
        <authorList>
            <person name="Poehlein A."/>
            <person name="Eisen S."/>
            <person name="Schloemann M."/>
            <person name="Johnson B.D."/>
            <person name="Daniel R."/>
            <person name="Muehling M."/>
        </authorList>
    </citation>
    <scope>NUCLEOTIDE SEQUENCE [LARGE SCALE GENOMIC DNA]</scope>
    <source>
        <strain evidence="2 3">Py-F3</strain>
    </source>
</reference>
<feature type="transmembrane region" description="Helical" evidence="1">
    <location>
        <begin position="12"/>
        <end position="36"/>
    </location>
</feature>